<keyword evidence="9" id="KW-0539">Nucleus</keyword>
<dbReference type="PANTHER" id="PTHR31576">
    <property type="entry name" value="TATA BOX-BINDING PROTEIN-ASSOCIATED FACTOR RNA POLYMERASE I SUBUNIT B"/>
    <property type="match status" value="1"/>
</dbReference>
<sequence length="804" mass="90270">MSTTCSICGSSQTRILDGLMYCATCGTQIFDFREVEADEEGLVIGSAKVRTQKSREVRDKSKASTSGPDLSTSSRKRRKGERLEGYRSSVHTSGRTSELQRDYTVKYREHAPAYLRSIGLRISTFTELLAKGAAMISHEKAVPSDFSSHVLATYQRYLSACGAAFTPKDYTEDVEHMFRALVLNTNLAFQRAREKKEKMLLKKKRGKDALEKSTTAWDLLMGGTLDENLEMQSDEDEPNDAGAETSSSAAMKQSQLVNVVDTNIPEETLQNASSLYLTLDVLAALLYISTVTIGCRWIMLSDILRWMREDRLGISVFQLAALCTGSLDKVKLGGNWKTKLILPLYEFQRTVLFVWQICRLPPVPARIDFQQIVSRLLYHLNLPEAMMERVSLLMKLAPPCVDLDETSLRRQGRVEQGSLIHGFSALEDGASPSSLLAAFGRPKHNSAYNMNTDSSLYANVLQSTSIANPFPEDTYDVKAESHDDELLYVPLRYQTSVLREFLMRPRTAAEKQEIRSVVDERAVKIFKTDFTRSPLPCESPTMGIAHIPSDDPHARWYSYFPCAKGYVRYPRPQFTNGGIVYLKEDDILSFLSNRRMRLQKTCSGLRMLFASRKSAVDALEVAKEAMSHTFAKLLHCFSKIIGESESVLYAAFLMLEFQIADKKRLDNLKQSMIDGKVVPVQSTAVNHSGQRTFQMVYISSAEDVSDASEIDVVRLGLPRNWASTINSYSADEIASEELDYTSESSYECDSDSIDDSTGEDDSESTRSESPSSSRESVGMFFNEFPFFVAWKFFQLMGAGILEKK</sequence>
<dbReference type="AlphaFoldDB" id="A0AAN8FSN8"/>
<dbReference type="GO" id="GO:0005668">
    <property type="term" value="C:RNA polymerase transcription factor SL1 complex"/>
    <property type="evidence" value="ECO:0007669"/>
    <property type="project" value="TreeGrafter"/>
</dbReference>
<evidence type="ECO:0000256" key="5">
    <source>
        <dbReference type="ARBA" id="ARBA00022833"/>
    </source>
</evidence>
<evidence type="ECO:0000256" key="8">
    <source>
        <dbReference type="ARBA" id="ARBA00023163"/>
    </source>
</evidence>
<evidence type="ECO:0000256" key="10">
    <source>
        <dbReference type="SAM" id="MobiDB-lite"/>
    </source>
</evidence>
<evidence type="ECO:0000256" key="1">
    <source>
        <dbReference type="ARBA" id="ARBA00004604"/>
    </source>
</evidence>
<reference evidence="11 12" key="1">
    <citation type="submission" date="2019-10" db="EMBL/GenBank/DDBJ databases">
        <title>Assembly and Annotation for the nematode Trichostrongylus colubriformis.</title>
        <authorList>
            <person name="Martin J."/>
        </authorList>
    </citation>
    <scope>NUCLEOTIDE SEQUENCE [LARGE SCALE GENOMIC DNA]</scope>
    <source>
        <strain evidence="11">G859</strain>
        <tissue evidence="11">Whole worm</tissue>
    </source>
</reference>
<proteinExistence type="inferred from homology"/>
<keyword evidence="4" id="KW-0863">Zinc-finger</keyword>
<comment type="subcellular location">
    <subcellularLocation>
        <location evidence="1">Nucleus</location>
        <location evidence="1">Nucleolus</location>
    </subcellularLocation>
</comment>
<name>A0AAN8FSN8_TRICO</name>
<organism evidence="11 12">
    <name type="scientific">Trichostrongylus colubriformis</name>
    <name type="common">Black scour worm</name>
    <dbReference type="NCBI Taxonomy" id="6319"/>
    <lineage>
        <taxon>Eukaryota</taxon>
        <taxon>Metazoa</taxon>
        <taxon>Ecdysozoa</taxon>
        <taxon>Nematoda</taxon>
        <taxon>Chromadorea</taxon>
        <taxon>Rhabditida</taxon>
        <taxon>Rhabditina</taxon>
        <taxon>Rhabditomorpha</taxon>
        <taxon>Strongyloidea</taxon>
        <taxon>Trichostrongylidae</taxon>
        <taxon>Trichostrongylus</taxon>
    </lineage>
</organism>
<evidence type="ECO:0008006" key="13">
    <source>
        <dbReference type="Google" id="ProtNLM"/>
    </source>
</evidence>
<feature type="non-terminal residue" evidence="11">
    <location>
        <position position="804"/>
    </location>
</feature>
<accession>A0AAN8FSN8</accession>
<dbReference type="EMBL" id="WIXE01004222">
    <property type="protein sequence ID" value="KAK5983235.1"/>
    <property type="molecule type" value="Genomic_DNA"/>
</dbReference>
<feature type="compositionally biased region" description="Low complexity" evidence="10">
    <location>
        <begin position="767"/>
        <end position="776"/>
    </location>
</feature>
<evidence type="ECO:0000256" key="2">
    <source>
        <dbReference type="ARBA" id="ARBA00006899"/>
    </source>
</evidence>
<dbReference type="Proteomes" id="UP001331761">
    <property type="component" value="Unassembled WGS sequence"/>
</dbReference>
<feature type="compositionally biased region" description="Acidic residues" evidence="10">
    <location>
        <begin position="742"/>
        <end position="762"/>
    </location>
</feature>
<evidence type="ECO:0000256" key="7">
    <source>
        <dbReference type="ARBA" id="ARBA00023125"/>
    </source>
</evidence>
<dbReference type="GO" id="GO:0008270">
    <property type="term" value="F:zinc ion binding"/>
    <property type="evidence" value="ECO:0007669"/>
    <property type="project" value="UniProtKB-KW"/>
</dbReference>
<evidence type="ECO:0000313" key="12">
    <source>
        <dbReference type="Proteomes" id="UP001331761"/>
    </source>
</evidence>
<keyword evidence="7" id="KW-0238">DNA-binding</keyword>
<evidence type="ECO:0000256" key="6">
    <source>
        <dbReference type="ARBA" id="ARBA00023015"/>
    </source>
</evidence>
<evidence type="ECO:0000256" key="3">
    <source>
        <dbReference type="ARBA" id="ARBA00022723"/>
    </source>
</evidence>
<gene>
    <name evidence="11" type="ORF">GCK32_009208</name>
</gene>
<dbReference type="GO" id="GO:0001164">
    <property type="term" value="F:RNA polymerase I core promoter sequence-specific DNA binding"/>
    <property type="evidence" value="ECO:0007669"/>
    <property type="project" value="InterPro"/>
</dbReference>
<feature type="region of interest" description="Disordered" evidence="10">
    <location>
        <begin position="53"/>
        <end position="97"/>
    </location>
</feature>
<protein>
    <recommendedName>
        <fullName evidence="13">TATA box-binding protein-associated factor RNA polymerase I subunit B</fullName>
    </recommendedName>
</protein>
<evidence type="ECO:0000256" key="4">
    <source>
        <dbReference type="ARBA" id="ARBA00022771"/>
    </source>
</evidence>
<evidence type="ECO:0000256" key="9">
    <source>
        <dbReference type="ARBA" id="ARBA00023242"/>
    </source>
</evidence>
<dbReference type="InterPro" id="IPR033599">
    <property type="entry name" value="TAF1B/Rrn7"/>
</dbReference>
<feature type="region of interest" description="Disordered" evidence="10">
    <location>
        <begin position="742"/>
        <end position="776"/>
    </location>
</feature>
<comment type="similarity">
    <text evidence="2">Belongs to the RRN7/TAF1B family.</text>
</comment>
<feature type="compositionally biased region" description="Polar residues" evidence="10">
    <location>
        <begin position="63"/>
        <end position="73"/>
    </location>
</feature>
<dbReference type="PANTHER" id="PTHR31576:SF2">
    <property type="entry name" value="TATA BOX-BINDING PROTEIN-ASSOCIATED FACTOR RNA POLYMERASE I SUBUNIT B"/>
    <property type="match status" value="1"/>
</dbReference>
<feature type="compositionally biased region" description="Basic and acidic residues" evidence="10">
    <location>
        <begin position="53"/>
        <end position="62"/>
    </location>
</feature>
<keyword evidence="6" id="KW-0805">Transcription regulation</keyword>
<comment type="caution">
    <text evidence="11">The sequence shown here is derived from an EMBL/GenBank/DDBJ whole genome shotgun (WGS) entry which is preliminary data.</text>
</comment>
<keyword evidence="3" id="KW-0479">Metal-binding</keyword>
<evidence type="ECO:0000313" key="11">
    <source>
        <dbReference type="EMBL" id="KAK5983235.1"/>
    </source>
</evidence>
<keyword evidence="5" id="KW-0862">Zinc</keyword>
<dbReference type="GO" id="GO:0042790">
    <property type="term" value="P:nucleolar large rRNA transcription by RNA polymerase I"/>
    <property type="evidence" value="ECO:0007669"/>
    <property type="project" value="TreeGrafter"/>
</dbReference>
<keyword evidence="8" id="KW-0804">Transcription</keyword>
<keyword evidence="12" id="KW-1185">Reference proteome</keyword>
<dbReference type="GO" id="GO:0070860">
    <property type="term" value="C:RNA polymerase I core factor complex"/>
    <property type="evidence" value="ECO:0007669"/>
    <property type="project" value="InterPro"/>
</dbReference>